<comment type="caution">
    <text evidence="2">The sequence shown here is derived from an EMBL/GenBank/DDBJ whole genome shotgun (WGS) entry which is preliminary data.</text>
</comment>
<proteinExistence type="predicted"/>
<evidence type="ECO:0000313" key="2">
    <source>
        <dbReference type="EMBL" id="CAJ0951112.1"/>
    </source>
</evidence>
<organism evidence="2 3">
    <name type="scientific">Ranitomeya imitator</name>
    <name type="common">mimic poison frog</name>
    <dbReference type="NCBI Taxonomy" id="111125"/>
    <lineage>
        <taxon>Eukaryota</taxon>
        <taxon>Metazoa</taxon>
        <taxon>Chordata</taxon>
        <taxon>Craniata</taxon>
        <taxon>Vertebrata</taxon>
        <taxon>Euteleostomi</taxon>
        <taxon>Amphibia</taxon>
        <taxon>Batrachia</taxon>
        <taxon>Anura</taxon>
        <taxon>Neobatrachia</taxon>
        <taxon>Hyloidea</taxon>
        <taxon>Dendrobatidae</taxon>
        <taxon>Dendrobatinae</taxon>
        <taxon>Ranitomeya</taxon>
    </lineage>
</organism>
<dbReference type="Proteomes" id="UP001176940">
    <property type="component" value="Unassembled WGS sequence"/>
</dbReference>
<feature type="region of interest" description="Disordered" evidence="1">
    <location>
        <begin position="98"/>
        <end position="117"/>
    </location>
</feature>
<feature type="compositionally biased region" description="Polar residues" evidence="1">
    <location>
        <begin position="128"/>
        <end position="138"/>
    </location>
</feature>
<name>A0ABN9LWS2_9NEOB</name>
<keyword evidence="3" id="KW-1185">Reference proteome</keyword>
<dbReference type="EMBL" id="CAUEEQ010032814">
    <property type="protein sequence ID" value="CAJ0951112.1"/>
    <property type="molecule type" value="Genomic_DNA"/>
</dbReference>
<gene>
    <name evidence="2" type="ORF">RIMI_LOCUS13318773</name>
</gene>
<protein>
    <submittedName>
        <fullName evidence="2">Uncharacterized protein</fullName>
    </submittedName>
</protein>
<feature type="region of interest" description="Disordered" evidence="1">
    <location>
        <begin position="128"/>
        <end position="152"/>
    </location>
</feature>
<feature type="compositionally biased region" description="Low complexity" evidence="1">
    <location>
        <begin position="98"/>
        <end position="110"/>
    </location>
</feature>
<accession>A0ABN9LWS2</accession>
<feature type="region of interest" description="Disordered" evidence="1">
    <location>
        <begin position="193"/>
        <end position="218"/>
    </location>
</feature>
<evidence type="ECO:0000313" key="3">
    <source>
        <dbReference type="Proteomes" id="UP001176940"/>
    </source>
</evidence>
<reference evidence="2" key="1">
    <citation type="submission" date="2023-07" db="EMBL/GenBank/DDBJ databases">
        <authorList>
            <person name="Stuckert A."/>
        </authorList>
    </citation>
    <scope>NUCLEOTIDE SEQUENCE</scope>
</reference>
<evidence type="ECO:0000256" key="1">
    <source>
        <dbReference type="SAM" id="MobiDB-lite"/>
    </source>
</evidence>
<sequence>MEAESEVEFPSDAKFVPLWRKANSHGSHGEGLYYSPKPRPQSYQSPNGLLITDFPLEDKQCFTVTQPAERITSSPESRIHHQGETYLHHPNGKLLPSSSLSSLEYGSLSPSRRRSSQVLKVVSNNSITFTNSDNLSSPSPKPMLSRRTSSNVTLTPDQEKIVFGSSSGLLSNGMVTTNNCSQSRLTQDTDLYISDSFPSSPKSPVEEKHPLQRVPSNPERQSIILSTNSAVSHKVGERQIIPKDLASDIKLVCK</sequence>